<dbReference type="EMBL" id="GDID01007516">
    <property type="protein sequence ID" value="JAP89090.1"/>
    <property type="molecule type" value="Transcribed_RNA"/>
</dbReference>
<sequence length="340" mass="40297">LLQIKELIQHVKLEKLINFESRVVSQDFDCQCDYQEFNQFCHDLFEEEDSQEVFFYRKILIQQKQLMKNVLKSLRYPPSAEDAMLILSYASAKSVHNYLLIEHVPTFIQMCSGQFRQYALVVIMNVLMDFPDDVSAFDFCSLFKLDFKLQYEDIVSFDTLLKIILLLLDEKQLDLADFLQINATYLQSSVAFSVSQKVGSFAQNYFYLLLQQTELTNLQKELVYEFIDDERAGDCFVQFFEVLWERCDGNDFFLKRFMLANQEAPWRILWLIYKQMEIEKFIQTDELLIYLIKRRFYVLECLEITLQINGNKQKVLHEIAVVKGSLGLEEQFQINKMLGI</sequence>
<organism evidence="1">
    <name type="scientific">Trepomonas sp. PC1</name>
    <dbReference type="NCBI Taxonomy" id="1076344"/>
    <lineage>
        <taxon>Eukaryota</taxon>
        <taxon>Metamonada</taxon>
        <taxon>Diplomonadida</taxon>
        <taxon>Hexamitidae</taxon>
        <taxon>Hexamitinae</taxon>
        <taxon>Trepomonas</taxon>
    </lineage>
</organism>
<evidence type="ECO:0000313" key="1">
    <source>
        <dbReference type="EMBL" id="JAP89090.1"/>
    </source>
</evidence>
<proteinExistence type="predicted"/>
<reference evidence="1" key="1">
    <citation type="submission" date="2015-07" db="EMBL/GenBank/DDBJ databases">
        <title>Adaptation to a free-living lifestyle via gene acquisitions in the diplomonad Trepomonas sp. PC1.</title>
        <authorList>
            <person name="Xu F."/>
            <person name="Jerlstrom-Hultqvist J."/>
            <person name="Kolisko M."/>
            <person name="Simpson A.G.B."/>
            <person name="Roger A.J."/>
            <person name="Svard S.G."/>
            <person name="Andersson J.O."/>
        </authorList>
    </citation>
    <scope>NUCLEOTIDE SEQUENCE</scope>
    <source>
        <strain evidence="1">PC1</strain>
    </source>
</reference>
<protein>
    <submittedName>
        <fullName evidence="1">Uncharacterized protein</fullName>
    </submittedName>
</protein>
<gene>
    <name evidence="1" type="ORF">TPC1_31415</name>
</gene>
<accession>A0A146JWT2</accession>
<dbReference type="AlphaFoldDB" id="A0A146JWT2"/>
<feature type="non-terminal residue" evidence="1">
    <location>
        <position position="1"/>
    </location>
</feature>
<name>A0A146JWT2_9EUKA</name>